<keyword evidence="7" id="KW-0732">Signal</keyword>
<evidence type="ECO:0000256" key="1">
    <source>
        <dbReference type="ARBA" id="ARBA00006217"/>
    </source>
</evidence>
<dbReference type="PROSITE" id="PS00704">
    <property type="entry name" value="PROK_CO2_ANHYDRASE_1"/>
    <property type="match status" value="1"/>
</dbReference>
<evidence type="ECO:0000256" key="3">
    <source>
        <dbReference type="ARBA" id="ARBA00022833"/>
    </source>
</evidence>
<dbReference type="SUPFAM" id="SSF53056">
    <property type="entry name" value="beta-carbonic anhydrase, cab"/>
    <property type="match status" value="1"/>
</dbReference>
<accession>A0ABS9BFF9</accession>
<feature type="chain" id="PRO_5045169044" description="Carbonic anhydrase" evidence="7">
    <location>
        <begin position="23"/>
        <end position="224"/>
    </location>
</feature>
<gene>
    <name evidence="8" type="ORF">L0U88_04475</name>
</gene>
<protein>
    <recommendedName>
        <fullName evidence="2 6">Carbonic anhydrase</fullName>
        <ecNumber evidence="2 6">4.2.1.1</ecNumber>
    </recommendedName>
    <alternativeName>
        <fullName evidence="6">Carbonate dehydratase</fullName>
    </alternativeName>
</protein>
<dbReference type="RefSeq" id="WP_234864411.1">
    <property type="nucleotide sequence ID" value="NZ_JAKEVY010000001.1"/>
</dbReference>
<comment type="similarity">
    <text evidence="1 6">Belongs to the beta-class carbonic anhydrase family.</text>
</comment>
<evidence type="ECO:0000313" key="9">
    <source>
        <dbReference type="Proteomes" id="UP001200145"/>
    </source>
</evidence>
<evidence type="ECO:0000256" key="5">
    <source>
        <dbReference type="ARBA" id="ARBA00048348"/>
    </source>
</evidence>
<dbReference type="PANTHER" id="PTHR11002">
    <property type="entry name" value="CARBONIC ANHYDRASE"/>
    <property type="match status" value="1"/>
</dbReference>
<dbReference type="InterPro" id="IPR015892">
    <property type="entry name" value="Carbonic_anhydrase_CS"/>
</dbReference>
<comment type="function">
    <text evidence="6">Reversible hydration of carbon dioxide.</text>
</comment>
<sequence length="224" mass="24475">MKKMFLLALTGWLIFCTLQTDAGKEITSAPTAAAAVDRLLEGNKRYTQYEPIHPDESRLRRKELTKGQHPYAVVVTCSDSRVSPELVFDQGLGDIFVIRTAGNIMGEIELGSIEYAVEHLNVPLVMVVGHEGCGAIGAYVKGEHASGYLKTIIDSIAAESEIKALKIKGDQVFDHFVKANIQHGVREIIQSSPVIRERVANGALTVMGGYERLVDGKVEPLQSN</sequence>
<comment type="caution">
    <text evidence="8">The sequence shown here is derived from an EMBL/GenBank/DDBJ whole genome shotgun (WGS) entry which is preliminary data.</text>
</comment>
<dbReference type="InterPro" id="IPR001765">
    <property type="entry name" value="Carbonic_anhydrase"/>
</dbReference>
<evidence type="ECO:0000313" key="8">
    <source>
        <dbReference type="EMBL" id="MCF1713884.1"/>
    </source>
</evidence>
<name>A0ABS9BFF9_9BACT</name>
<dbReference type="PANTHER" id="PTHR11002:SF79">
    <property type="entry name" value="CARBONIC ANHYDRASE 2"/>
    <property type="match status" value="1"/>
</dbReference>
<keyword evidence="9" id="KW-1185">Reference proteome</keyword>
<feature type="signal peptide" evidence="7">
    <location>
        <begin position="1"/>
        <end position="22"/>
    </location>
</feature>
<dbReference type="PROSITE" id="PS00705">
    <property type="entry name" value="PROK_CO2_ANHYDRASE_2"/>
    <property type="match status" value="1"/>
</dbReference>
<dbReference type="CDD" id="cd03378">
    <property type="entry name" value="beta_CA_cladeC"/>
    <property type="match status" value="1"/>
</dbReference>
<evidence type="ECO:0000256" key="6">
    <source>
        <dbReference type="RuleBase" id="RU003956"/>
    </source>
</evidence>
<reference evidence="8 9" key="1">
    <citation type="submission" date="2022-01" db="EMBL/GenBank/DDBJ databases">
        <title>Flavihumibacter sp. nov., isolated from sediment of a river.</title>
        <authorList>
            <person name="Liu H."/>
        </authorList>
    </citation>
    <scope>NUCLEOTIDE SEQUENCE [LARGE SCALE GENOMIC DNA]</scope>
    <source>
        <strain evidence="8 9">RY-1</strain>
    </source>
</reference>
<organism evidence="8 9">
    <name type="scientific">Flavihumibacter fluminis</name>
    <dbReference type="NCBI Taxonomy" id="2909236"/>
    <lineage>
        <taxon>Bacteria</taxon>
        <taxon>Pseudomonadati</taxon>
        <taxon>Bacteroidota</taxon>
        <taxon>Chitinophagia</taxon>
        <taxon>Chitinophagales</taxon>
        <taxon>Chitinophagaceae</taxon>
        <taxon>Flavihumibacter</taxon>
    </lineage>
</organism>
<evidence type="ECO:0000256" key="4">
    <source>
        <dbReference type="ARBA" id="ARBA00023239"/>
    </source>
</evidence>
<proteinExistence type="inferred from homology"/>
<comment type="catalytic activity">
    <reaction evidence="5 6">
        <text>hydrogencarbonate + H(+) = CO2 + H2O</text>
        <dbReference type="Rhea" id="RHEA:10748"/>
        <dbReference type="ChEBI" id="CHEBI:15377"/>
        <dbReference type="ChEBI" id="CHEBI:15378"/>
        <dbReference type="ChEBI" id="CHEBI:16526"/>
        <dbReference type="ChEBI" id="CHEBI:17544"/>
        <dbReference type="EC" id="4.2.1.1"/>
    </reaction>
</comment>
<evidence type="ECO:0000256" key="2">
    <source>
        <dbReference type="ARBA" id="ARBA00012925"/>
    </source>
</evidence>
<dbReference type="EMBL" id="JAKEVY010000001">
    <property type="protein sequence ID" value="MCF1713884.1"/>
    <property type="molecule type" value="Genomic_DNA"/>
</dbReference>
<dbReference type="Gene3D" id="3.40.1050.10">
    <property type="entry name" value="Carbonic anhydrase"/>
    <property type="match status" value="1"/>
</dbReference>
<evidence type="ECO:0000256" key="7">
    <source>
        <dbReference type="SAM" id="SignalP"/>
    </source>
</evidence>
<dbReference type="Proteomes" id="UP001200145">
    <property type="component" value="Unassembled WGS sequence"/>
</dbReference>
<dbReference type="SMART" id="SM00947">
    <property type="entry name" value="Pro_CA"/>
    <property type="match status" value="1"/>
</dbReference>
<dbReference type="Pfam" id="PF00484">
    <property type="entry name" value="Pro_CA"/>
    <property type="match status" value="1"/>
</dbReference>
<keyword evidence="3 6" id="KW-0862">Zinc</keyword>
<dbReference type="EC" id="4.2.1.1" evidence="2 6"/>
<keyword evidence="4 6" id="KW-0456">Lyase</keyword>
<dbReference type="InterPro" id="IPR036874">
    <property type="entry name" value="Carbonic_anhydrase_sf"/>
</dbReference>